<dbReference type="GO" id="GO:0072659">
    <property type="term" value="P:protein localization to plasma membrane"/>
    <property type="evidence" value="ECO:0007669"/>
    <property type="project" value="InterPro"/>
</dbReference>
<feature type="compositionally biased region" description="Low complexity" evidence="1">
    <location>
        <begin position="1117"/>
        <end position="1127"/>
    </location>
</feature>
<feature type="region of interest" description="Disordered" evidence="1">
    <location>
        <begin position="1055"/>
        <end position="1135"/>
    </location>
</feature>
<feature type="compositionally biased region" description="Low complexity" evidence="1">
    <location>
        <begin position="1055"/>
        <end position="1070"/>
    </location>
</feature>
<reference evidence="2 3" key="1">
    <citation type="journal article" date="2015" name="Front. Microbiol.">
        <title>Genome sequence of the plant growth promoting endophytic yeast Rhodotorula graminis WP1.</title>
        <authorList>
            <person name="Firrincieli A."/>
            <person name="Otillar R."/>
            <person name="Salamov A."/>
            <person name="Schmutz J."/>
            <person name="Khan Z."/>
            <person name="Redman R.S."/>
            <person name="Fleck N.D."/>
            <person name="Lindquist E."/>
            <person name="Grigoriev I.V."/>
            <person name="Doty S.L."/>
        </authorList>
    </citation>
    <scope>NUCLEOTIDE SEQUENCE [LARGE SCALE GENOMIC DNA]</scope>
    <source>
        <strain evidence="2 3">WP1</strain>
    </source>
</reference>
<evidence type="ECO:0008006" key="4">
    <source>
        <dbReference type="Google" id="ProtNLM"/>
    </source>
</evidence>
<feature type="region of interest" description="Disordered" evidence="1">
    <location>
        <begin position="977"/>
        <end position="1032"/>
    </location>
</feature>
<dbReference type="AlphaFoldDB" id="A0A194SEU3"/>
<sequence length="1146" mass="117812">MGLLPTPNHVALIRDCYVQPHSSSSSSSPSASSPLPQPASNALSKLTFYAVNRPTKIPKVVAHLVERASKARASSGPKARADLAVTVDIVRGLVVETGESGKEGAGELIKGAMAEEALRIAEMALGGEGGKGDLFSTAQVRSGKRDPEMEARGASLFHAVATFLTAPFLGASDGVGKQYLRCLSLVSGLAQLQGPGNAESRFIALKALDGAARSEYLYATGGEYDRQVEELVPALLRNCLDTDIDNLRANLSSTLADDKSLQPNPTSLASRKTSSISLPDDASKLPADSTVALPILLLLSRLSTVPQLLSLHASFASFLDQHEAGHLWHGESQPVVLFLARAFLAAAPAGHRAPVVAWWSDQAGDIYDRDTQHRSITLLFVLKQLIEPTTATTPQSEEVAVEGLSAGGVLNTLVELLVRRARLSSPVGTPNGLRESPALGSDPTPTDPDPLLRPLLAVVAALARSSAARGYPSQLDDLASDVIDLLRALKLEEGRAERLVSGMTSEEKCLAKVRVVKALRTLLQEAPRPAAVNGDSSFTVKRSPVGDDVLAAARSNGASADELDPELIRPRPVAGASNGTLKRVASLEAPGALGLGRPLNGTSPALHDGDARLPLDAEQPILRVSTPGGASTTPPRSRDPSASRPSNGPPLSSTEMRRQPVAPRTFARSLFILTEPDLRLRVEYAGAAAVYVSRELPLVVSTSSGSAGSADELASFWRQLHAGVYGLAIGESSPPSSSSARDGAVDGAQHALHRTRSARSLRSQRSTQSFHDRDDVAHVPASSSRSAPGAADYAALAALVEAVPRVPAAVLEGVPALLALDAKAATRWEVGLAGGAELGGEGGGADPARAQACREVAARGLKAVGRAWGLTELEQLGQEALVSLSPFVIPADARPSSGFAARPTAAPAALNASLVIDILATDSGLQKAAQLDRTSLASLLAQPWSYEAAKVEASSALRSPYFSSALPSRSLINLAGPSRSRAGSRAGSTFRLASSPPLTGGGTSLHPQSIRSSVVGSGGGGPGSLAPSTRSRFGHVPSLADLQAGLAGTSIHTATRSARTSAAPSVVSSVGGTGGWGTGGSGTGGSDAGAGSGLGRRRTSRATPESVLERVGRRNRAGTGASSLSAAGTGGGPSAVVEAEKGMAAL</sequence>
<organism evidence="2 3">
    <name type="scientific">Rhodotorula graminis (strain WP1)</name>
    <dbReference type="NCBI Taxonomy" id="578459"/>
    <lineage>
        <taxon>Eukaryota</taxon>
        <taxon>Fungi</taxon>
        <taxon>Dikarya</taxon>
        <taxon>Basidiomycota</taxon>
        <taxon>Pucciniomycotina</taxon>
        <taxon>Microbotryomycetes</taxon>
        <taxon>Sporidiobolales</taxon>
        <taxon>Sporidiobolaceae</taxon>
        <taxon>Rhodotorula</taxon>
    </lineage>
</organism>
<gene>
    <name evidence="2" type="ORF">RHOBADRAFT_50557</name>
</gene>
<feature type="region of interest" description="Disordered" evidence="1">
    <location>
        <begin position="731"/>
        <end position="787"/>
    </location>
</feature>
<evidence type="ECO:0000313" key="3">
    <source>
        <dbReference type="Proteomes" id="UP000053890"/>
    </source>
</evidence>
<feature type="region of interest" description="Disordered" evidence="1">
    <location>
        <begin position="256"/>
        <end position="281"/>
    </location>
</feature>
<feature type="compositionally biased region" description="Polar residues" evidence="1">
    <location>
        <begin position="256"/>
        <end position="277"/>
    </location>
</feature>
<accession>A0A194SEU3</accession>
<dbReference type="OrthoDB" id="274691at2759"/>
<protein>
    <recommendedName>
        <fullName evidence="4">Protein EFR3</fullName>
    </recommendedName>
</protein>
<dbReference type="Proteomes" id="UP000053890">
    <property type="component" value="Unassembled WGS sequence"/>
</dbReference>
<keyword evidence="3" id="KW-1185">Reference proteome</keyword>
<feature type="compositionally biased region" description="Polar residues" evidence="1">
    <location>
        <begin position="760"/>
        <end position="769"/>
    </location>
</feature>
<name>A0A194SEU3_RHOGW</name>
<feature type="compositionally biased region" description="Gly residues" evidence="1">
    <location>
        <begin position="1071"/>
        <end position="1094"/>
    </location>
</feature>
<dbReference type="EMBL" id="KQ474073">
    <property type="protein sequence ID" value="KPV78036.1"/>
    <property type="molecule type" value="Genomic_DNA"/>
</dbReference>
<evidence type="ECO:0000313" key="2">
    <source>
        <dbReference type="EMBL" id="KPV78036.1"/>
    </source>
</evidence>
<dbReference type="PANTHER" id="PTHR47766">
    <property type="entry name" value="PROTEIN EFR3"/>
    <property type="match status" value="1"/>
</dbReference>
<dbReference type="GeneID" id="28975827"/>
<evidence type="ECO:0000256" key="1">
    <source>
        <dbReference type="SAM" id="MobiDB-lite"/>
    </source>
</evidence>
<dbReference type="RefSeq" id="XP_018274085.1">
    <property type="nucleotide sequence ID" value="XM_018415379.1"/>
</dbReference>
<dbReference type="STRING" id="578459.A0A194SEU3"/>
<dbReference type="OMA" id="EWTQYQY"/>
<dbReference type="InterPro" id="IPR039786">
    <property type="entry name" value="EFR3"/>
</dbReference>
<feature type="region of interest" description="Disordered" evidence="1">
    <location>
        <begin position="427"/>
        <end position="447"/>
    </location>
</feature>
<feature type="compositionally biased region" description="Low complexity" evidence="1">
    <location>
        <begin position="977"/>
        <end position="988"/>
    </location>
</feature>
<proteinExistence type="predicted"/>
<feature type="region of interest" description="Disordered" evidence="1">
    <location>
        <begin position="623"/>
        <end position="660"/>
    </location>
</feature>
<dbReference type="PANTHER" id="PTHR47766:SF1">
    <property type="entry name" value="PROTEIN EFR3"/>
    <property type="match status" value="1"/>
</dbReference>